<comment type="caution">
    <text evidence="2">The sequence shown here is derived from an EMBL/GenBank/DDBJ whole genome shotgun (WGS) entry which is preliminary data.</text>
</comment>
<reference evidence="1 5" key="3">
    <citation type="journal article" date="2024" name="Microbiol. Resour. Announc.">
        <title>Genome annotations for the ascomycete fungi Trichoderma harzianum, Trichoderma aggressivum, and Purpureocillium lilacinum.</title>
        <authorList>
            <person name="Beijen E.P.W."/>
            <person name="Ohm R.A."/>
        </authorList>
    </citation>
    <scope>NUCLEOTIDE SEQUENCE [LARGE SCALE GENOMIC DNA]</scope>
    <source>
        <strain evidence="1 5">CBS 150709</strain>
    </source>
</reference>
<sequence length="262" mass="29812">MPSRASPPRKANLTPDYEARLLLNPEVVLNTDYELNRDVLLAFGITKSISMNVQFFDTDSKDISAADWSIRVRKREDKSDLELTYKKRYNIASGDVDAALAVASIDGFDADDTKYEAQVEWGLTTRVLSISRDKEARSPTNGADLPNATDSRKMLIDEAPGKFDDWRRKKWGTAALNRSRPYGPVFARRWIGAWGDLKLYVEVWPIRTDSDGKMIHIVEASFKTSSRQTAETEHSKLATYLEDKKWLLAQDAQKTQLILENY</sequence>
<dbReference type="Proteomes" id="UP000078240">
    <property type="component" value="Unassembled WGS sequence"/>
</dbReference>
<name>A0A179GEF7_PURLI</name>
<dbReference type="KEGG" id="plj:28891915"/>
<organism evidence="2 4">
    <name type="scientific">Purpureocillium lilacinum</name>
    <name type="common">Paecilomyces lilacinus</name>
    <dbReference type="NCBI Taxonomy" id="33203"/>
    <lineage>
        <taxon>Eukaryota</taxon>
        <taxon>Fungi</taxon>
        <taxon>Dikarya</taxon>
        <taxon>Ascomycota</taxon>
        <taxon>Pezizomycotina</taxon>
        <taxon>Sordariomycetes</taxon>
        <taxon>Hypocreomycetidae</taxon>
        <taxon>Hypocreales</taxon>
        <taxon>Ophiocordycipitaceae</taxon>
        <taxon>Purpureocillium</taxon>
    </lineage>
</organism>
<evidence type="ECO:0000313" key="2">
    <source>
        <dbReference type="EMBL" id="OAQ76227.1"/>
    </source>
</evidence>
<dbReference type="AlphaFoldDB" id="A0A179GEF7"/>
<keyword evidence="5" id="KW-1185">Reference proteome</keyword>
<protein>
    <recommendedName>
        <fullName evidence="6">CYTH domain-containing protein</fullName>
    </recommendedName>
</protein>
<dbReference type="RefSeq" id="XP_018174328.1">
    <property type="nucleotide sequence ID" value="XM_018326866.1"/>
</dbReference>
<evidence type="ECO:0008006" key="6">
    <source>
        <dbReference type="Google" id="ProtNLM"/>
    </source>
</evidence>
<evidence type="ECO:0000313" key="4">
    <source>
        <dbReference type="Proteomes" id="UP000078240"/>
    </source>
</evidence>
<gene>
    <name evidence="1" type="ORF">Purlil1_3657</name>
    <name evidence="2" type="ORF">VFPBJ_08587</name>
    <name evidence="3" type="ORF">VFPFJ_09797</name>
</gene>
<reference evidence="2 4" key="1">
    <citation type="submission" date="2016-01" db="EMBL/GenBank/DDBJ databases">
        <title>Biosynthesis of antibiotic leucinostatins and their inhibition on Phytophthora in bio-control Purpureocillium lilacinum.</title>
        <authorList>
            <person name="Wang G."/>
            <person name="Liu Z."/>
            <person name="Lin R."/>
            <person name="Li E."/>
            <person name="Mao Z."/>
            <person name="Ling J."/>
            <person name="Yin W."/>
            <person name="Xie B."/>
        </authorList>
    </citation>
    <scope>NUCLEOTIDE SEQUENCE [LARGE SCALE GENOMIC DNA]</scope>
    <source>
        <strain evidence="2">PLBJ-1</strain>
        <strain evidence="3">PLFJ-1</strain>
    </source>
</reference>
<dbReference type="EMBL" id="LSBH01000007">
    <property type="protein sequence ID" value="OAQ76227.1"/>
    <property type="molecule type" value="Genomic_DNA"/>
</dbReference>
<evidence type="ECO:0000313" key="5">
    <source>
        <dbReference type="Proteomes" id="UP001287286"/>
    </source>
</evidence>
<evidence type="ECO:0000313" key="1">
    <source>
        <dbReference type="EMBL" id="KAK4091818.1"/>
    </source>
</evidence>
<dbReference type="Proteomes" id="UP001287286">
    <property type="component" value="Unassembled WGS sequence"/>
</dbReference>
<reference evidence="1" key="2">
    <citation type="submission" date="2023-11" db="EMBL/GenBank/DDBJ databases">
        <authorList>
            <person name="Beijen E."/>
            <person name="Ohm R.A."/>
        </authorList>
    </citation>
    <scope>NUCLEOTIDE SEQUENCE</scope>
    <source>
        <strain evidence="1">CBS 150709</strain>
    </source>
</reference>
<evidence type="ECO:0000313" key="3">
    <source>
        <dbReference type="EMBL" id="OAQ79311.1"/>
    </source>
</evidence>
<dbReference type="STRING" id="33203.A0A179GEF7"/>
<dbReference type="EMBL" id="JAWRVI010000010">
    <property type="protein sequence ID" value="KAK4091818.1"/>
    <property type="molecule type" value="Genomic_DNA"/>
</dbReference>
<dbReference type="OrthoDB" id="4573177at2759"/>
<dbReference type="EMBL" id="LSBI01000010">
    <property type="protein sequence ID" value="OAQ79311.1"/>
    <property type="molecule type" value="Genomic_DNA"/>
</dbReference>
<accession>A0A179GEF7</accession>
<dbReference type="Proteomes" id="UP000078340">
    <property type="component" value="Unassembled WGS sequence"/>
</dbReference>
<dbReference type="GeneID" id="28891915"/>
<proteinExistence type="predicted"/>